<proteinExistence type="predicted"/>
<evidence type="ECO:0000256" key="1">
    <source>
        <dbReference type="SAM" id="Coils"/>
    </source>
</evidence>
<dbReference type="RefSeq" id="WP_220146999.1">
    <property type="nucleotide sequence ID" value="NZ_JAHXZI010000016.1"/>
</dbReference>
<feature type="region of interest" description="Disordered" evidence="2">
    <location>
        <begin position="1"/>
        <end position="24"/>
    </location>
</feature>
<feature type="transmembrane region" description="Helical" evidence="3">
    <location>
        <begin position="36"/>
        <end position="60"/>
    </location>
</feature>
<evidence type="ECO:0000256" key="3">
    <source>
        <dbReference type="SAM" id="Phobius"/>
    </source>
</evidence>
<keyword evidence="1" id="KW-0175">Coiled coil</keyword>
<keyword evidence="5" id="KW-1185">Reference proteome</keyword>
<keyword evidence="3" id="KW-0472">Membrane</keyword>
<evidence type="ECO:0000256" key="2">
    <source>
        <dbReference type="SAM" id="MobiDB-lite"/>
    </source>
</evidence>
<organism evidence="4 5">
    <name type="scientific">Actinoplanes hulinensis</name>
    <dbReference type="NCBI Taxonomy" id="1144547"/>
    <lineage>
        <taxon>Bacteria</taxon>
        <taxon>Bacillati</taxon>
        <taxon>Actinomycetota</taxon>
        <taxon>Actinomycetes</taxon>
        <taxon>Micromonosporales</taxon>
        <taxon>Micromonosporaceae</taxon>
        <taxon>Actinoplanes</taxon>
    </lineage>
</organism>
<feature type="coiled-coil region" evidence="1">
    <location>
        <begin position="114"/>
        <end position="148"/>
    </location>
</feature>
<keyword evidence="3" id="KW-1133">Transmembrane helix</keyword>
<accession>A0ABS7B9Q2</accession>
<keyword evidence="3" id="KW-0812">Transmembrane</keyword>
<name>A0ABS7B9Q2_9ACTN</name>
<dbReference type="Proteomes" id="UP001519863">
    <property type="component" value="Unassembled WGS sequence"/>
</dbReference>
<gene>
    <name evidence="4" type="ORF">KZ829_28465</name>
</gene>
<evidence type="ECO:0008006" key="6">
    <source>
        <dbReference type="Google" id="ProtNLM"/>
    </source>
</evidence>
<dbReference type="EMBL" id="JAHXZI010000016">
    <property type="protein sequence ID" value="MBW6437675.1"/>
    <property type="molecule type" value="Genomic_DNA"/>
</dbReference>
<evidence type="ECO:0000313" key="4">
    <source>
        <dbReference type="EMBL" id="MBW6437675.1"/>
    </source>
</evidence>
<feature type="transmembrane region" description="Helical" evidence="3">
    <location>
        <begin position="81"/>
        <end position="102"/>
    </location>
</feature>
<comment type="caution">
    <text evidence="4">The sequence shown here is derived from an EMBL/GenBank/DDBJ whole genome shotgun (WGS) entry which is preliminary data.</text>
</comment>
<sequence length="481" mass="52469">MLDKPEEAIDSRLPKTGETEKARTHKDIPELHLWPIHYAVALAMLGGIALVTAFVWAGLWQIGFPTLKRDGSVSATTLIEFLKLAFAVVAGIGGIVALIVAYRRQRVVESSNKLAEINSALAHLADERAEASRLLAEAADRRASIENDRSGIRLLNERFTKSAEQLGSDHPAIRLAGAYSMASLADDWPEERQTCIDVLCGYLRMTPGNITDDNEVRRTIARIIVAHLRVGARISWQGHRFDLADSEINEWDFRNIAVGKSTVLNLEGASFGGAKTQPSFRNMKVAGGSVHLTRINFTKGVELSGLELEAGLVNLQGSQFFGWGAGFDSASINGGLLDLRSCTFNSGATFGSYPQQWVKIEGGSINLSFSKFLGDSGNFPSCSFNLEITGGNVSFEHTKFEGTGVHFRNSRLLGGSMNFDFASTANGHANFSKVLFEGCIVDYSKPYGWQRPPLLPDDAAVPPGEFKLPAPDWKFDDEPPF</sequence>
<protein>
    <recommendedName>
        <fullName evidence="6">Pentapeptide repeat-containing protein</fullName>
    </recommendedName>
</protein>
<evidence type="ECO:0000313" key="5">
    <source>
        <dbReference type="Proteomes" id="UP001519863"/>
    </source>
</evidence>
<reference evidence="4 5" key="1">
    <citation type="journal article" date="2013" name="Antonie Van Leeuwenhoek">
        <title>Actinoplanes hulinensis sp. nov., a novel actinomycete isolated from soybean root (Glycine max (L.) Merr).</title>
        <authorList>
            <person name="Shen Y."/>
            <person name="Liu C."/>
            <person name="Wang X."/>
            <person name="Zhao J."/>
            <person name="Jia F."/>
            <person name="Zhang Y."/>
            <person name="Wang L."/>
            <person name="Yang D."/>
            <person name="Xiang W."/>
        </authorList>
    </citation>
    <scope>NUCLEOTIDE SEQUENCE [LARGE SCALE GENOMIC DNA]</scope>
    <source>
        <strain evidence="4 5">NEAU-M9</strain>
    </source>
</reference>